<dbReference type="Proteomes" id="UP000826212">
    <property type="component" value="Chromosome"/>
</dbReference>
<sequence>MQDNNRDGFSSRFGVIAAAAGSAIGLGNIWRFPYVLGENGGGAFFLLYLLFILFLGVPLMLTEMSIGRAGQRNTYGAFRFLAPKKKWYLIGIMGVVGAYMILSFYSAVAGWTLQYLYDAFANNFVGKDPVALKNVYNAFTSSTYMPVVWTLVFLFLTGLVVVAGIEKGIEKYTKILMPLLFLIIIILDIRAVTLDGASEGLRFLFHPDFSKLSSKVVLEALGQAFFSLSLGMGTIITYGSYINKKENLFTSAVSVSLADTAIAVLAGIAIFPAVFAFGIEPDAGPGLVFITLPNVFQQMPGGYFFSVLFFFLLVIAALTSSISLLEVIVAYFAEELNMSRLKATIVAFVSVSILGAMCALSFGPMKGVQIAGKTLFNLFDYISSNILLPLGGMLIVIFAGWVWSRKSISKEILGEEEKESFGFKLYMFIIKFIAPFAIALVFLNAIGLLKF</sequence>
<dbReference type="EMBL" id="CP081303">
    <property type="protein sequence ID" value="QZE13113.1"/>
    <property type="molecule type" value="Genomic_DNA"/>
</dbReference>
<reference evidence="1" key="1">
    <citation type="submission" date="2021-08" db="EMBL/GenBank/DDBJ databases">
        <title>Novel anaerobic bacterium isolated from sea squirt in East Sea, Republic of Korea.</title>
        <authorList>
            <person name="Nguyen T.H."/>
            <person name="Li Z."/>
            <person name="Lee Y.-J."/>
            <person name="Ko J."/>
            <person name="Kim S.-G."/>
        </authorList>
    </citation>
    <scope>NUCLEOTIDE SEQUENCE</scope>
    <source>
        <strain evidence="1">KCTC 25031</strain>
    </source>
</reference>
<evidence type="ECO:0000313" key="2">
    <source>
        <dbReference type="Proteomes" id="UP000826212"/>
    </source>
</evidence>
<name>A0AC61NC84_9BACT</name>
<keyword evidence="2" id="KW-1185">Reference proteome</keyword>
<gene>
    <name evidence="1" type="ORF">K4L44_10985</name>
</gene>
<accession>A0AC61NC84</accession>
<organism evidence="1 2">
    <name type="scientific">Halosquirtibacter laminarini</name>
    <dbReference type="NCBI Taxonomy" id="3374600"/>
    <lineage>
        <taxon>Bacteria</taxon>
        <taxon>Pseudomonadati</taxon>
        <taxon>Bacteroidota</taxon>
        <taxon>Bacteroidia</taxon>
        <taxon>Marinilabiliales</taxon>
        <taxon>Prolixibacteraceae</taxon>
        <taxon>Halosquirtibacter</taxon>
    </lineage>
</organism>
<evidence type="ECO:0000313" key="1">
    <source>
        <dbReference type="EMBL" id="QZE13113.1"/>
    </source>
</evidence>
<protein>
    <submittedName>
        <fullName evidence="1">Sodium-dependent transporter</fullName>
    </submittedName>
</protein>
<proteinExistence type="predicted"/>